<evidence type="ECO:0000313" key="3">
    <source>
        <dbReference type="Proteomes" id="UP000828390"/>
    </source>
</evidence>
<evidence type="ECO:0000313" key="2">
    <source>
        <dbReference type="EMBL" id="KAH3793443.1"/>
    </source>
</evidence>
<evidence type="ECO:0000256" key="1">
    <source>
        <dbReference type="SAM" id="MobiDB-lite"/>
    </source>
</evidence>
<keyword evidence="3" id="KW-1185">Reference proteome</keyword>
<feature type="region of interest" description="Disordered" evidence="1">
    <location>
        <begin position="15"/>
        <end position="52"/>
    </location>
</feature>
<sequence length="74" mass="8256">MVEEFKVTQVRRVMMLRDSEDEKDRGARASGSDASTAKKRRVVQGNVRSTEAETSQAAAVDITKQGSWLKWEGV</sequence>
<gene>
    <name evidence="2" type="ORF">DPMN_146952</name>
</gene>
<reference evidence="2" key="1">
    <citation type="journal article" date="2019" name="bioRxiv">
        <title>The Genome of the Zebra Mussel, Dreissena polymorpha: A Resource for Invasive Species Research.</title>
        <authorList>
            <person name="McCartney M.A."/>
            <person name="Auch B."/>
            <person name="Kono T."/>
            <person name="Mallez S."/>
            <person name="Zhang Y."/>
            <person name="Obille A."/>
            <person name="Becker A."/>
            <person name="Abrahante J.E."/>
            <person name="Garbe J."/>
            <person name="Badalamenti J.P."/>
            <person name="Herman A."/>
            <person name="Mangelson H."/>
            <person name="Liachko I."/>
            <person name="Sullivan S."/>
            <person name="Sone E.D."/>
            <person name="Koren S."/>
            <person name="Silverstein K.A.T."/>
            <person name="Beckman K.B."/>
            <person name="Gohl D.M."/>
        </authorList>
    </citation>
    <scope>NUCLEOTIDE SEQUENCE</scope>
    <source>
        <strain evidence="2">Duluth1</strain>
        <tissue evidence="2">Whole animal</tissue>
    </source>
</reference>
<organism evidence="2 3">
    <name type="scientific">Dreissena polymorpha</name>
    <name type="common">Zebra mussel</name>
    <name type="synonym">Mytilus polymorpha</name>
    <dbReference type="NCBI Taxonomy" id="45954"/>
    <lineage>
        <taxon>Eukaryota</taxon>
        <taxon>Metazoa</taxon>
        <taxon>Spiralia</taxon>
        <taxon>Lophotrochozoa</taxon>
        <taxon>Mollusca</taxon>
        <taxon>Bivalvia</taxon>
        <taxon>Autobranchia</taxon>
        <taxon>Heteroconchia</taxon>
        <taxon>Euheterodonta</taxon>
        <taxon>Imparidentia</taxon>
        <taxon>Neoheterodontei</taxon>
        <taxon>Myida</taxon>
        <taxon>Dreissenoidea</taxon>
        <taxon>Dreissenidae</taxon>
        <taxon>Dreissena</taxon>
    </lineage>
</organism>
<comment type="caution">
    <text evidence="2">The sequence shown here is derived from an EMBL/GenBank/DDBJ whole genome shotgun (WGS) entry which is preliminary data.</text>
</comment>
<dbReference type="AlphaFoldDB" id="A0A9D4J2J7"/>
<dbReference type="Proteomes" id="UP000828390">
    <property type="component" value="Unassembled WGS sequence"/>
</dbReference>
<feature type="compositionally biased region" description="Basic and acidic residues" evidence="1">
    <location>
        <begin position="15"/>
        <end position="27"/>
    </location>
</feature>
<reference evidence="2" key="2">
    <citation type="submission" date="2020-11" db="EMBL/GenBank/DDBJ databases">
        <authorList>
            <person name="McCartney M.A."/>
            <person name="Auch B."/>
            <person name="Kono T."/>
            <person name="Mallez S."/>
            <person name="Becker A."/>
            <person name="Gohl D.M."/>
            <person name="Silverstein K.A.T."/>
            <person name="Koren S."/>
            <person name="Bechman K.B."/>
            <person name="Herman A."/>
            <person name="Abrahante J.E."/>
            <person name="Garbe J."/>
        </authorList>
    </citation>
    <scope>NUCLEOTIDE SEQUENCE</scope>
    <source>
        <strain evidence="2">Duluth1</strain>
        <tissue evidence="2">Whole animal</tissue>
    </source>
</reference>
<dbReference type="EMBL" id="JAIWYP010000007">
    <property type="protein sequence ID" value="KAH3793443.1"/>
    <property type="molecule type" value="Genomic_DNA"/>
</dbReference>
<accession>A0A9D4J2J7</accession>
<name>A0A9D4J2J7_DREPO</name>
<proteinExistence type="predicted"/>
<protein>
    <submittedName>
        <fullName evidence="2">Uncharacterized protein</fullName>
    </submittedName>
</protein>